<feature type="transmembrane region" description="Helical" evidence="1">
    <location>
        <begin position="198"/>
        <end position="219"/>
    </location>
</feature>
<keyword evidence="1" id="KW-0472">Membrane</keyword>
<gene>
    <name evidence="3" type="primary">LOC108666816</name>
</gene>
<dbReference type="KEGG" id="hazt:108666816"/>
<feature type="transmembrane region" description="Helical" evidence="1">
    <location>
        <begin position="470"/>
        <end position="488"/>
    </location>
</feature>
<dbReference type="AlphaFoldDB" id="A0A8B7N7J4"/>
<dbReference type="RefSeq" id="XP_018009233.1">
    <property type="nucleotide sequence ID" value="XM_018153744.2"/>
</dbReference>
<dbReference type="Proteomes" id="UP000694843">
    <property type="component" value="Unplaced"/>
</dbReference>
<feature type="transmembrane region" description="Helical" evidence="1">
    <location>
        <begin position="60"/>
        <end position="79"/>
    </location>
</feature>
<protein>
    <submittedName>
        <fullName evidence="3">Uncharacterized protein LOC108666816</fullName>
    </submittedName>
</protein>
<feature type="transmembrane region" description="Helical" evidence="1">
    <location>
        <begin position="251"/>
        <end position="272"/>
    </location>
</feature>
<proteinExistence type="predicted"/>
<name>A0A8B7N7J4_HYAAZ</name>
<feature type="transmembrane region" description="Helical" evidence="1">
    <location>
        <begin position="226"/>
        <end position="245"/>
    </location>
</feature>
<feature type="transmembrane region" description="Helical" evidence="1">
    <location>
        <begin position="116"/>
        <end position="142"/>
    </location>
</feature>
<accession>A0A8B7N7J4</accession>
<feature type="transmembrane region" description="Helical" evidence="1">
    <location>
        <begin position="20"/>
        <end position="40"/>
    </location>
</feature>
<evidence type="ECO:0000313" key="3">
    <source>
        <dbReference type="RefSeq" id="XP_018009233.1"/>
    </source>
</evidence>
<reference evidence="3" key="1">
    <citation type="submission" date="2025-08" db="UniProtKB">
        <authorList>
            <consortium name="RefSeq"/>
        </authorList>
    </citation>
    <scope>IDENTIFICATION</scope>
    <source>
        <tissue evidence="3">Whole organism</tissue>
    </source>
</reference>
<evidence type="ECO:0000313" key="2">
    <source>
        <dbReference type="Proteomes" id="UP000694843"/>
    </source>
</evidence>
<keyword evidence="2" id="KW-1185">Reference proteome</keyword>
<evidence type="ECO:0000256" key="1">
    <source>
        <dbReference type="SAM" id="Phobius"/>
    </source>
</evidence>
<feature type="transmembrane region" description="Helical" evidence="1">
    <location>
        <begin position="438"/>
        <end position="458"/>
    </location>
</feature>
<keyword evidence="1" id="KW-0812">Transmembrane</keyword>
<feature type="transmembrane region" description="Helical" evidence="1">
    <location>
        <begin position="400"/>
        <end position="426"/>
    </location>
</feature>
<sequence>MVLLEMRRRLVDFQSQRGILLLLGTAFILGSIGAVSGSIGFASHLNSSNLYPLKDVPHEITFNIASAIITLMLFIGVYLSPSLCEESTMVVHTSLVLFMLHLNGYLYSLGPSVAGFVWVIPAALSIIINMGLMAVFAIMAILNCNILHGNDSSWPKSQFLRFFTCDSLLLLSRLVPSSICLGMWFVPFPAAVQCLADISVLLNFCALIENLMSVFWGVVHRKMFGVENIVVAALLFLTFVAIRIVPSDNVSWQYAAHGWTVWLFVATALPLLHGILSLRLPHLVNAPPNLFKQFWLDHDHHATVETSVATTTSSGEQANGSSIYNRLFRSGSFSSLVPEHTTAASGGVTAAVAGHRWTLRQLATRCPPFLRHTIYSVLGLVVVLVNYPGLVMNHYSYRKWGPIIVLCVGACVVLRSGPALVTMLCTRRPVPDPSPVQVAGYVIIESLLGVIGALGTFIDDVPRDSEDFAYIFTGILLLLLAVLQFLHVNGLVRGMKIEAAAATSV</sequence>
<dbReference type="OrthoDB" id="10371508at2759"/>
<feature type="transmembrane region" description="Helical" evidence="1">
    <location>
        <begin position="163"/>
        <end position="186"/>
    </location>
</feature>
<feature type="transmembrane region" description="Helical" evidence="1">
    <location>
        <begin position="369"/>
        <end position="388"/>
    </location>
</feature>
<dbReference type="GeneID" id="108666816"/>
<organism evidence="2 3">
    <name type="scientific">Hyalella azteca</name>
    <name type="common">Amphipod</name>
    <dbReference type="NCBI Taxonomy" id="294128"/>
    <lineage>
        <taxon>Eukaryota</taxon>
        <taxon>Metazoa</taxon>
        <taxon>Ecdysozoa</taxon>
        <taxon>Arthropoda</taxon>
        <taxon>Crustacea</taxon>
        <taxon>Multicrustacea</taxon>
        <taxon>Malacostraca</taxon>
        <taxon>Eumalacostraca</taxon>
        <taxon>Peracarida</taxon>
        <taxon>Amphipoda</taxon>
        <taxon>Senticaudata</taxon>
        <taxon>Talitrida</taxon>
        <taxon>Talitroidea</taxon>
        <taxon>Hyalellidae</taxon>
        <taxon>Hyalella</taxon>
    </lineage>
</organism>
<keyword evidence="1" id="KW-1133">Transmembrane helix</keyword>